<dbReference type="GO" id="GO:0016301">
    <property type="term" value="F:kinase activity"/>
    <property type="evidence" value="ECO:0007669"/>
    <property type="project" value="UniProtKB-KW"/>
</dbReference>
<keyword evidence="13" id="KW-1185">Reference proteome</keyword>
<dbReference type="PROSITE" id="PS50112">
    <property type="entry name" value="PAS"/>
    <property type="match status" value="1"/>
</dbReference>
<evidence type="ECO:0000259" key="11">
    <source>
        <dbReference type="PROSITE" id="PS50112"/>
    </source>
</evidence>
<organism evidence="12 13">
    <name type="scientific">Enterococcus diestrammenae</name>
    <dbReference type="NCBI Taxonomy" id="1155073"/>
    <lineage>
        <taxon>Bacteria</taxon>
        <taxon>Bacillati</taxon>
        <taxon>Bacillota</taxon>
        <taxon>Bacilli</taxon>
        <taxon>Lactobacillales</taxon>
        <taxon>Enterococcaceae</taxon>
        <taxon>Enterococcus</taxon>
    </lineage>
</organism>
<keyword evidence="7" id="KW-0902">Two-component regulatory system</keyword>
<dbReference type="SMART" id="SM00387">
    <property type="entry name" value="HATPase_c"/>
    <property type="match status" value="1"/>
</dbReference>
<evidence type="ECO:0000256" key="2">
    <source>
        <dbReference type="ARBA" id="ARBA00004370"/>
    </source>
</evidence>
<dbReference type="PANTHER" id="PTHR45453:SF1">
    <property type="entry name" value="PHOSPHATE REGULON SENSOR PROTEIN PHOR"/>
    <property type="match status" value="1"/>
</dbReference>
<feature type="domain" description="PAS" evidence="11">
    <location>
        <begin position="242"/>
        <end position="280"/>
    </location>
</feature>
<dbReference type="InterPro" id="IPR000014">
    <property type="entry name" value="PAS"/>
</dbReference>
<evidence type="ECO:0000313" key="13">
    <source>
        <dbReference type="Proteomes" id="UP001429357"/>
    </source>
</evidence>
<evidence type="ECO:0000256" key="3">
    <source>
        <dbReference type="ARBA" id="ARBA00012438"/>
    </source>
</evidence>
<evidence type="ECO:0000256" key="5">
    <source>
        <dbReference type="ARBA" id="ARBA00022679"/>
    </source>
</evidence>
<dbReference type="CDD" id="cd00075">
    <property type="entry name" value="HATPase"/>
    <property type="match status" value="1"/>
</dbReference>
<dbReference type="EMBL" id="MAEI02000001">
    <property type="protein sequence ID" value="MEO1782612.1"/>
    <property type="molecule type" value="Genomic_DNA"/>
</dbReference>
<dbReference type="EC" id="2.7.13.3" evidence="3"/>
<dbReference type="PROSITE" id="PS50109">
    <property type="entry name" value="HIS_KIN"/>
    <property type="match status" value="1"/>
</dbReference>
<dbReference type="SUPFAM" id="SSF55785">
    <property type="entry name" value="PYP-like sensor domain (PAS domain)"/>
    <property type="match status" value="1"/>
</dbReference>
<dbReference type="InterPro" id="IPR003661">
    <property type="entry name" value="HisK_dim/P_dom"/>
</dbReference>
<keyword evidence="8 9" id="KW-0472">Membrane</keyword>
<dbReference type="PANTHER" id="PTHR45453">
    <property type="entry name" value="PHOSPHATE REGULON SENSOR PROTEIN PHOR"/>
    <property type="match status" value="1"/>
</dbReference>
<evidence type="ECO:0000313" key="12">
    <source>
        <dbReference type="EMBL" id="MEO1782612.1"/>
    </source>
</evidence>
<dbReference type="InterPro" id="IPR003594">
    <property type="entry name" value="HATPase_dom"/>
</dbReference>
<dbReference type="Pfam" id="PF00512">
    <property type="entry name" value="HisKA"/>
    <property type="match status" value="1"/>
</dbReference>
<evidence type="ECO:0000256" key="6">
    <source>
        <dbReference type="ARBA" id="ARBA00022777"/>
    </source>
</evidence>
<dbReference type="Proteomes" id="UP001429357">
    <property type="component" value="Unassembled WGS sequence"/>
</dbReference>
<keyword evidence="4" id="KW-0597">Phosphoprotein</keyword>
<dbReference type="SMART" id="SM00388">
    <property type="entry name" value="HisKA"/>
    <property type="match status" value="1"/>
</dbReference>
<keyword evidence="9" id="KW-0812">Transmembrane</keyword>
<evidence type="ECO:0000256" key="9">
    <source>
        <dbReference type="SAM" id="Phobius"/>
    </source>
</evidence>
<dbReference type="InterPro" id="IPR004358">
    <property type="entry name" value="Sig_transdc_His_kin-like_C"/>
</dbReference>
<comment type="caution">
    <text evidence="12">The sequence shown here is derived from an EMBL/GenBank/DDBJ whole genome shotgun (WGS) entry which is preliminary data.</text>
</comment>
<dbReference type="Pfam" id="PF02518">
    <property type="entry name" value="HATPase_c"/>
    <property type="match status" value="1"/>
</dbReference>
<reference evidence="12 13" key="2">
    <citation type="submission" date="2024-02" db="EMBL/GenBank/DDBJ databases">
        <title>The Genome Sequence of Enterococcus diestrammenae JM9A.</title>
        <authorList>
            <person name="Earl A."/>
            <person name="Manson A."/>
            <person name="Gilmore M."/>
            <person name="Sanders J."/>
            <person name="Shea T."/>
            <person name="Howe W."/>
            <person name="Livny J."/>
            <person name="Cuomo C."/>
            <person name="Neafsey D."/>
            <person name="Birren B."/>
        </authorList>
    </citation>
    <scope>NUCLEOTIDE SEQUENCE [LARGE SCALE GENOMIC DNA]</scope>
    <source>
        <strain evidence="12 13">JM9A</strain>
    </source>
</reference>
<sequence length="580" mass="66188">MKKHYGESLAWLAVLLVIFIGAWQLIAGFYQRQVLDQQQTYLEKKGSLLMHMAELNGGGDSLKDLSQHYVTSSDERITLLAADGAILFDTYDPSLEGTRSDRPEIKTLLQGGKLGVSLRQSDTLNKELLYVAIPVMTDGQLSNIIRIAEPTATFMAEAGSVRQSIFFVYSVLCLLITFLVLYFLRQKNRPIEKILPVLKKMATQPQKTELIMQTSPQWQELYQTINQLSEQLSQTYQAYTATENQLHTLLNELMIGVFILDEEQQLVMINPTMQEQLGITGMLSLPTEFASVIKDPGLIQLIYRINKHQPVLQEELRLKLPEEKVLDINLRLFNEQKQLMGISYDLTRVRQLEKMQKDFVSNVSHELKTPVTSLIGFTETLLAGAMHDPKITEEFLVIMQKDAQRLQRLIQDIIQLSKTEAELQYELQPIELPTLFQQLKDSYRQLLAEKQVTLTLTGSEPTYWLTNREFFYPIIKNLVENAIQYSPKNSQVKLSWRLTAADQLEVTVRDQGLGIDQDDQERIFERFYRVDKARARHSGGTGLGLAIVKDYTEKLGGTLHLTSHPQVGSTFSVAFPKLTK</sequence>
<dbReference type="SUPFAM" id="SSF55874">
    <property type="entry name" value="ATPase domain of HSP90 chaperone/DNA topoisomerase II/histidine kinase"/>
    <property type="match status" value="1"/>
</dbReference>
<feature type="transmembrane region" description="Helical" evidence="9">
    <location>
        <begin position="165"/>
        <end position="184"/>
    </location>
</feature>
<dbReference type="InterPro" id="IPR005467">
    <property type="entry name" value="His_kinase_dom"/>
</dbReference>
<comment type="subcellular location">
    <subcellularLocation>
        <location evidence="2">Membrane</location>
    </subcellularLocation>
</comment>
<evidence type="ECO:0000259" key="10">
    <source>
        <dbReference type="PROSITE" id="PS50109"/>
    </source>
</evidence>
<proteinExistence type="predicted"/>
<reference evidence="13" key="1">
    <citation type="submission" date="2016-06" db="EMBL/GenBank/DDBJ databases">
        <title>Four novel species of enterococci isolated from chicken manure.</title>
        <authorList>
            <person name="Van Tyne D."/>
        </authorList>
    </citation>
    <scope>NUCLEOTIDE SEQUENCE [LARGE SCALE GENOMIC DNA]</scope>
    <source>
        <strain evidence="13">JM9A</strain>
    </source>
</reference>
<feature type="domain" description="Histidine kinase" evidence="10">
    <location>
        <begin position="362"/>
        <end position="579"/>
    </location>
</feature>
<dbReference type="Gene3D" id="3.30.450.20">
    <property type="entry name" value="PAS domain"/>
    <property type="match status" value="1"/>
</dbReference>
<keyword evidence="5" id="KW-0808">Transferase</keyword>
<evidence type="ECO:0000256" key="7">
    <source>
        <dbReference type="ARBA" id="ARBA00023012"/>
    </source>
</evidence>
<dbReference type="Gene3D" id="3.30.565.10">
    <property type="entry name" value="Histidine kinase-like ATPase, C-terminal domain"/>
    <property type="match status" value="1"/>
</dbReference>
<gene>
    <name evidence="12" type="ORF">BAU18_002224</name>
</gene>
<dbReference type="InterPro" id="IPR036890">
    <property type="entry name" value="HATPase_C_sf"/>
</dbReference>
<keyword evidence="6 12" id="KW-0418">Kinase</keyword>
<keyword evidence="9" id="KW-1133">Transmembrane helix</keyword>
<dbReference type="PRINTS" id="PR00344">
    <property type="entry name" value="BCTRLSENSOR"/>
</dbReference>
<evidence type="ECO:0000256" key="1">
    <source>
        <dbReference type="ARBA" id="ARBA00000085"/>
    </source>
</evidence>
<dbReference type="CDD" id="cd00082">
    <property type="entry name" value="HisKA"/>
    <property type="match status" value="1"/>
</dbReference>
<dbReference type="InterPro" id="IPR036097">
    <property type="entry name" value="HisK_dim/P_sf"/>
</dbReference>
<dbReference type="InterPro" id="IPR035965">
    <property type="entry name" value="PAS-like_dom_sf"/>
</dbReference>
<dbReference type="RefSeq" id="WP_161869611.1">
    <property type="nucleotide sequence ID" value="NZ_MAEI02000001.1"/>
</dbReference>
<protein>
    <recommendedName>
        <fullName evidence="3">histidine kinase</fullName>
        <ecNumber evidence="3">2.7.13.3</ecNumber>
    </recommendedName>
</protein>
<name>A0ABV0F6C5_9ENTE</name>
<evidence type="ECO:0000256" key="4">
    <source>
        <dbReference type="ARBA" id="ARBA00022553"/>
    </source>
</evidence>
<comment type="catalytic activity">
    <reaction evidence="1">
        <text>ATP + protein L-histidine = ADP + protein N-phospho-L-histidine.</text>
        <dbReference type="EC" id="2.7.13.3"/>
    </reaction>
</comment>
<dbReference type="SUPFAM" id="SSF47384">
    <property type="entry name" value="Homodimeric domain of signal transducing histidine kinase"/>
    <property type="match status" value="1"/>
</dbReference>
<evidence type="ECO:0000256" key="8">
    <source>
        <dbReference type="ARBA" id="ARBA00023136"/>
    </source>
</evidence>
<accession>A0ABV0F6C5</accession>
<dbReference type="InterPro" id="IPR050351">
    <property type="entry name" value="BphY/WalK/GraS-like"/>
</dbReference>
<dbReference type="Gene3D" id="1.10.287.130">
    <property type="match status" value="1"/>
</dbReference>